<comment type="caution">
    <text evidence="1">The sequence shown here is derived from an EMBL/GenBank/DDBJ whole genome shotgun (WGS) entry which is preliminary data.</text>
</comment>
<accession>A0A510UDX3</accession>
<reference evidence="1 2" key="1">
    <citation type="submission" date="2019-07" db="EMBL/GenBank/DDBJ databases">
        <title>Whole genome shotgun sequence of Aliivibrio fischeri NBRC 101058.</title>
        <authorList>
            <person name="Hosoyama A."/>
            <person name="Uohara A."/>
            <person name="Ohji S."/>
            <person name="Ichikawa N."/>
        </authorList>
    </citation>
    <scope>NUCLEOTIDE SEQUENCE [LARGE SCALE GENOMIC DNA]</scope>
    <source>
        <strain evidence="1 2">NBRC 101058</strain>
    </source>
</reference>
<dbReference type="EMBL" id="BJTZ01000003">
    <property type="protein sequence ID" value="GEK12812.1"/>
    <property type="molecule type" value="Genomic_DNA"/>
</dbReference>
<protein>
    <submittedName>
        <fullName evidence="1">Uncharacterized protein</fullName>
    </submittedName>
</protein>
<sequence>MVAVCINFLLFGSYLKPVELHYSAGFSCLIEIIVIRFVTESPGVIYLIYIKGRSRSFNQSKFL</sequence>
<dbReference type="Proteomes" id="UP000321787">
    <property type="component" value="Unassembled WGS sequence"/>
</dbReference>
<evidence type="ECO:0000313" key="2">
    <source>
        <dbReference type="Proteomes" id="UP000321787"/>
    </source>
</evidence>
<evidence type="ECO:0000313" key="1">
    <source>
        <dbReference type="EMBL" id="GEK12812.1"/>
    </source>
</evidence>
<dbReference type="AlphaFoldDB" id="A0A510UDX3"/>
<gene>
    <name evidence="1" type="ORF">AFI02nite_08480</name>
</gene>
<organism evidence="1 2">
    <name type="scientific">Aliivibrio fischeri</name>
    <name type="common">Vibrio fischeri</name>
    <dbReference type="NCBI Taxonomy" id="668"/>
    <lineage>
        <taxon>Bacteria</taxon>
        <taxon>Pseudomonadati</taxon>
        <taxon>Pseudomonadota</taxon>
        <taxon>Gammaproteobacteria</taxon>
        <taxon>Vibrionales</taxon>
        <taxon>Vibrionaceae</taxon>
        <taxon>Aliivibrio</taxon>
    </lineage>
</organism>
<name>A0A510UDX3_ALIFS</name>
<proteinExistence type="predicted"/>